<evidence type="ECO:0000256" key="3">
    <source>
        <dbReference type="ARBA" id="ARBA00022989"/>
    </source>
</evidence>
<dbReference type="GO" id="GO:0016020">
    <property type="term" value="C:membrane"/>
    <property type="evidence" value="ECO:0007669"/>
    <property type="project" value="UniProtKB-SubCell"/>
</dbReference>
<name>A0A5N6U7H2_ASPAV</name>
<keyword evidence="3 6" id="KW-1133">Transmembrane helix</keyword>
<dbReference type="SUPFAM" id="SSF50044">
    <property type="entry name" value="SH3-domain"/>
    <property type="match status" value="1"/>
</dbReference>
<protein>
    <recommendedName>
        <fullName evidence="9">SH3 domain-containing protein</fullName>
    </recommendedName>
</protein>
<feature type="region of interest" description="Disordered" evidence="5">
    <location>
        <begin position="345"/>
        <end position="395"/>
    </location>
</feature>
<accession>A0A5N6U7H2</accession>
<feature type="compositionally biased region" description="Basic and acidic residues" evidence="5">
    <location>
        <begin position="465"/>
        <end position="476"/>
    </location>
</feature>
<dbReference type="PANTHER" id="PTHR15549">
    <property type="entry name" value="PAIRED IMMUNOGLOBULIN-LIKE TYPE 2 RECEPTOR"/>
    <property type="match status" value="1"/>
</dbReference>
<evidence type="ECO:0000256" key="1">
    <source>
        <dbReference type="ARBA" id="ARBA00004167"/>
    </source>
</evidence>
<evidence type="ECO:0000313" key="7">
    <source>
        <dbReference type="EMBL" id="KAE8154500.1"/>
    </source>
</evidence>
<dbReference type="GO" id="GO:0071944">
    <property type="term" value="C:cell periphery"/>
    <property type="evidence" value="ECO:0007669"/>
    <property type="project" value="UniProtKB-ARBA"/>
</dbReference>
<dbReference type="EMBL" id="ML742029">
    <property type="protein sequence ID" value="KAE8154500.1"/>
    <property type="molecule type" value="Genomic_DNA"/>
</dbReference>
<feature type="region of interest" description="Disordered" evidence="5">
    <location>
        <begin position="463"/>
        <end position="486"/>
    </location>
</feature>
<dbReference type="InterPro" id="IPR036028">
    <property type="entry name" value="SH3-like_dom_sf"/>
</dbReference>
<dbReference type="OrthoDB" id="2163411at2759"/>
<proteinExistence type="predicted"/>
<sequence>MATCISLKGSTECPAWNDSSISTSSRLYSDFPFMKKVANVTQFDQALSDYVKGSYINQKYVNYLGCQGANLTDTGDFYARYTTSSICSGLIQSSKNDCDLSDNESRPLCANTCALMATSEANILINPDLCPKRAGNYMTQIRSDFTVCALPADSLTVTCVSGSDNEPDECGYGSNLVGLCGFCGASSPNATDSCCINSNTATRCQNVNLPTPSATIPPIFTSTSSPSAGASSGLSGGQIAGAVIGAVAGFALLAALAALALLCWRRRRKARQDNVLNQPNPQRKGFASMQPSPNQQGFPPIPGGRVARMSALREAPSYSPGRSRTSGGLFGGGKYSDSDSEYYGASPGAMSKKIPPTAGKRTASLSSNSVLAGAGSDASPRSGMGAQYSSPEGVASGQSEQLSIFHDYYSTDDIHPGDTVAVLWAYQPRANDEFLLDRGEMVKVVGIWDDGWATGIKMPESAEEYDARHREQRDSGVSHGSHRRLASPSPIGEIKAFPLVCVCLPQHWRKIIDGGQEDEGL</sequence>
<reference evidence="7 8" key="1">
    <citation type="submission" date="2019-04" db="EMBL/GenBank/DDBJ databases">
        <title>Friends and foes A comparative genomics study of 23 Aspergillus species from section Flavi.</title>
        <authorList>
            <consortium name="DOE Joint Genome Institute"/>
            <person name="Kjaerbolling I."/>
            <person name="Vesth T."/>
            <person name="Frisvad J.C."/>
            <person name="Nybo J.L."/>
            <person name="Theobald S."/>
            <person name="Kildgaard S."/>
            <person name="Isbrandt T."/>
            <person name="Kuo A."/>
            <person name="Sato A."/>
            <person name="Lyhne E.K."/>
            <person name="Kogle M.E."/>
            <person name="Wiebenga A."/>
            <person name="Kun R.S."/>
            <person name="Lubbers R.J."/>
            <person name="Makela M.R."/>
            <person name="Barry K."/>
            <person name="Chovatia M."/>
            <person name="Clum A."/>
            <person name="Daum C."/>
            <person name="Haridas S."/>
            <person name="He G."/>
            <person name="LaButti K."/>
            <person name="Lipzen A."/>
            <person name="Mondo S."/>
            <person name="Riley R."/>
            <person name="Salamov A."/>
            <person name="Simmons B.A."/>
            <person name="Magnuson J.K."/>
            <person name="Henrissat B."/>
            <person name="Mortensen U.H."/>
            <person name="Larsen T.O."/>
            <person name="Devries R.P."/>
            <person name="Grigoriev I.V."/>
            <person name="Machida M."/>
            <person name="Baker S.E."/>
            <person name="Andersen M.R."/>
        </authorList>
    </citation>
    <scope>NUCLEOTIDE SEQUENCE [LARGE SCALE GENOMIC DNA]</scope>
    <source>
        <strain evidence="7 8">IBT 18842</strain>
    </source>
</reference>
<evidence type="ECO:0000256" key="6">
    <source>
        <dbReference type="SAM" id="Phobius"/>
    </source>
</evidence>
<keyword evidence="4 6" id="KW-0472">Membrane</keyword>
<dbReference type="PANTHER" id="PTHR15549:SF32">
    <property type="entry name" value="SH3 DOMAIN-CONTAINING PROTEIN"/>
    <property type="match status" value="1"/>
</dbReference>
<gene>
    <name evidence="7" type="ORF">BDV25DRAFT_109899</name>
</gene>
<organism evidence="7 8">
    <name type="scientific">Aspergillus avenaceus</name>
    <dbReference type="NCBI Taxonomy" id="36643"/>
    <lineage>
        <taxon>Eukaryota</taxon>
        <taxon>Fungi</taxon>
        <taxon>Dikarya</taxon>
        <taxon>Ascomycota</taxon>
        <taxon>Pezizomycotina</taxon>
        <taxon>Eurotiomycetes</taxon>
        <taxon>Eurotiomycetidae</taxon>
        <taxon>Eurotiales</taxon>
        <taxon>Aspergillaceae</taxon>
        <taxon>Aspergillus</taxon>
        <taxon>Aspergillus subgen. Circumdati</taxon>
    </lineage>
</organism>
<comment type="subcellular location">
    <subcellularLocation>
        <location evidence="1">Membrane</location>
        <topology evidence="1">Single-pass membrane protein</topology>
    </subcellularLocation>
</comment>
<evidence type="ECO:0008006" key="9">
    <source>
        <dbReference type="Google" id="ProtNLM"/>
    </source>
</evidence>
<evidence type="ECO:0000313" key="8">
    <source>
        <dbReference type="Proteomes" id="UP000325780"/>
    </source>
</evidence>
<keyword evidence="8" id="KW-1185">Reference proteome</keyword>
<feature type="region of interest" description="Disordered" evidence="5">
    <location>
        <begin position="273"/>
        <end position="305"/>
    </location>
</feature>
<keyword evidence="2 6" id="KW-0812">Transmembrane</keyword>
<dbReference type="Gene3D" id="2.30.30.40">
    <property type="entry name" value="SH3 Domains"/>
    <property type="match status" value="1"/>
</dbReference>
<dbReference type="Proteomes" id="UP000325780">
    <property type="component" value="Unassembled WGS sequence"/>
</dbReference>
<evidence type="ECO:0000256" key="2">
    <source>
        <dbReference type="ARBA" id="ARBA00022692"/>
    </source>
</evidence>
<evidence type="ECO:0000256" key="5">
    <source>
        <dbReference type="SAM" id="MobiDB-lite"/>
    </source>
</evidence>
<feature type="transmembrane region" description="Helical" evidence="6">
    <location>
        <begin position="239"/>
        <end position="264"/>
    </location>
</feature>
<evidence type="ECO:0000256" key="4">
    <source>
        <dbReference type="ARBA" id="ARBA00023136"/>
    </source>
</evidence>
<dbReference type="InterPro" id="IPR051694">
    <property type="entry name" value="Immunoregulatory_rcpt-like"/>
</dbReference>
<dbReference type="AlphaFoldDB" id="A0A5N6U7H2"/>